<evidence type="ECO:0000313" key="3">
    <source>
        <dbReference type="EMBL" id="QJA81535.1"/>
    </source>
</evidence>
<reference evidence="1" key="1">
    <citation type="submission" date="2020-03" db="EMBL/GenBank/DDBJ databases">
        <title>The deep terrestrial virosphere.</title>
        <authorList>
            <person name="Holmfeldt K."/>
            <person name="Nilsson E."/>
            <person name="Simone D."/>
            <person name="Lopez-Fernandez M."/>
            <person name="Wu X."/>
            <person name="de Brujin I."/>
            <person name="Lundin D."/>
            <person name="Andersson A."/>
            <person name="Bertilsson S."/>
            <person name="Dopson M."/>
        </authorList>
    </citation>
    <scope>NUCLEOTIDE SEQUENCE</scope>
    <source>
        <strain evidence="3">MM415A00525</strain>
        <strain evidence="2">MM415B00946</strain>
        <strain evidence="1">TM448A02201</strain>
        <strain evidence="4">TM448B00765</strain>
    </source>
</reference>
<gene>
    <name evidence="3" type="ORF">MM415A00525_0038</name>
    <name evidence="2" type="ORF">MM415B00946_0016</name>
    <name evidence="1" type="ORF">TM448A02201_0002</name>
    <name evidence="4" type="ORF">TM448B00765_0013</name>
</gene>
<dbReference type="EMBL" id="MT144655">
    <property type="protein sequence ID" value="QJH96541.1"/>
    <property type="molecule type" value="Genomic_DNA"/>
</dbReference>
<proteinExistence type="predicted"/>
<dbReference type="EMBL" id="MT141441">
    <property type="protein sequence ID" value="QJA61423.1"/>
    <property type="molecule type" value="Genomic_DNA"/>
</dbReference>
<evidence type="ECO:0000313" key="1">
    <source>
        <dbReference type="EMBL" id="QJA51556.1"/>
    </source>
</evidence>
<dbReference type="EMBL" id="MT144273">
    <property type="protein sequence ID" value="QJA51556.1"/>
    <property type="molecule type" value="Genomic_DNA"/>
</dbReference>
<sequence length="248" mass="27968">MLSAKDVTVTTEWIKVFSVGDSGSGKSIFASSFPTPGFIFDFGKEIISYRGLNFDYEQYDLSAQGWGKFERDYITVKKAVEEKKYLTIVIDNLSAMTDVCMEKALQLDPKRSLTGGPLWQVHYAMIKNLMEGRLRQILNLNCNLIFIAHLDTLKDEEGAVIGVEPSLTGKLSVDIPAYFDDVFYHTVRKEGGFTKWYVQTIPIGRNHGRSRSSGKARLLPDLVENDYNEIMAYLTGKKKKLVQGVVTK</sequence>
<name>A0A6H1ZUF1_9ZZZZ</name>
<protein>
    <submittedName>
        <fullName evidence="1">Putative ATPase domain containing protein</fullName>
    </submittedName>
</protein>
<organism evidence="1">
    <name type="scientific">viral metagenome</name>
    <dbReference type="NCBI Taxonomy" id="1070528"/>
    <lineage>
        <taxon>unclassified sequences</taxon>
        <taxon>metagenomes</taxon>
        <taxon>organismal metagenomes</taxon>
    </lineage>
</organism>
<dbReference type="Pfam" id="PF13479">
    <property type="entry name" value="AAA_24"/>
    <property type="match status" value="1"/>
</dbReference>
<evidence type="ECO:0000313" key="4">
    <source>
        <dbReference type="EMBL" id="QJH96541.1"/>
    </source>
</evidence>
<dbReference type="EMBL" id="MT142462">
    <property type="protein sequence ID" value="QJA81535.1"/>
    <property type="molecule type" value="Genomic_DNA"/>
</dbReference>
<dbReference type="AlphaFoldDB" id="A0A6H1ZUF1"/>
<accession>A0A6H1ZUF1</accession>
<evidence type="ECO:0000313" key="2">
    <source>
        <dbReference type="EMBL" id="QJA61423.1"/>
    </source>
</evidence>